<protein>
    <submittedName>
        <fullName evidence="6">FAD-binding dehydrogenase</fullName>
    </submittedName>
</protein>
<dbReference type="InterPro" id="IPR050315">
    <property type="entry name" value="FAD-oxidoreductase_2"/>
</dbReference>
<keyword evidence="7" id="KW-1185">Reference proteome</keyword>
<dbReference type="GO" id="GO:0008202">
    <property type="term" value="P:steroid metabolic process"/>
    <property type="evidence" value="ECO:0007669"/>
    <property type="project" value="UniProtKB-ARBA"/>
</dbReference>
<gene>
    <name evidence="6" type="ORF">C1H66_19460</name>
</gene>
<evidence type="ECO:0000256" key="3">
    <source>
        <dbReference type="ARBA" id="ARBA00022827"/>
    </source>
</evidence>
<dbReference type="InterPro" id="IPR027477">
    <property type="entry name" value="Succ_DH/fumarate_Rdtase_cat_sf"/>
</dbReference>
<dbReference type="Gene3D" id="3.50.50.60">
    <property type="entry name" value="FAD/NAD(P)-binding domain"/>
    <property type="match status" value="3"/>
</dbReference>
<evidence type="ECO:0000313" key="6">
    <source>
        <dbReference type="EMBL" id="PMR67511.1"/>
    </source>
</evidence>
<dbReference type="AlphaFoldDB" id="A0A2N7TH48"/>
<evidence type="ECO:0000313" key="7">
    <source>
        <dbReference type="Proteomes" id="UP000235346"/>
    </source>
</evidence>
<dbReference type="RefSeq" id="WP_102629527.1">
    <property type="nucleotide sequence ID" value="NZ_PDOH01000056.1"/>
</dbReference>
<comment type="caution">
    <text evidence="6">The sequence shown here is derived from an EMBL/GenBank/DDBJ whole genome shotgun (WGS) entry which is preliminary data.</text>
</comment>
<dbReference type="SUPFAM" id="SSF56425">
    <property type="entry name" value="Succinate dehydrogenase/fumarate reductase flavoprotein, catalytic domain"/>
    <property type="match status" value="1"/>
</dbReference>
<dbReference type="EMBL" id="PNRE01000090">
    <property type="protein sequence ID" value="PMR67511.1"/>
    <property type="molecule type" value="Genomic_DNA"/>
</dbReference>
<dbReference type="OrthoDB" id="9813348at2"/>
<dbReference type="GO" id="GO:0016491">
    <property type="term" value="F:oxidoreductase activity"/>
    <property type="evidence" value="ECO:0007669"/>
    <property type="project" value="UniProtKB-KW"/>
</dbReference>
<organism evidence="6 7">
    <name type="scientific">Halomonas heilongjiangensis</name>
    <dbReference type="NCBI Taxonomy" id="1387883"/>
    <lineage>
        <taxon>Bacteria</taxon>
        <taxon>Pseudomonadati</taxon>
        <taxon>Pseudomonadota</taxon>
        <taxon>Gammaproteobacteria</taxon>
        <taxon>Oceanospirillales</taxon>
        <taxon>Halomonadaceae</taxon>
        <taxon>Halomonas</taxon>
    </lineage>
</organism>
<dbReference type="Pfam" id="PF00890">
    <property type="entry name" value="FAD_binding_2"/>
    <property type="match status" value="1"/>
</dbReference>
<evidence type="ECO:0000256" key="1">
    <source>
        <dbReference type="ARBA" id="ARBA00001974"/>
    </source>
</evidence>
<dbReference type="Gene3D" id="3.90.700.10">
    <property type="entry name" value="Succinate dehydrogenase/fumarate reductase flavoprotein, catalytic domain"/>
    <property type="match status" value="1"/>
</dbReference>
<sequence>MPPEPLTFSASNLECDLLVIGSGAGGLATAVTAAHLGLEVVVAEKAPVLGGTTAWSGGWMWIPRSPLAREAGIDESPEAPRAYLREELGEGYEPARVEMFLAQGPAMVDFFRRHTALDFVDGSRVADFHGHQPHAATGGRSVCAAPFDGRRLGRAIRLLRPPLDLHSLWGMGISAGADLGHFLKAMRSPVSFAHVGRRVARHFLDLAIHRRGMQLVNGNALVAALLKSAIDRGVTLLPSSPARRLVAREGRVAGALLDTPSGECRVWARRGVVMAAGGFPHDTRRHLALLPHVAAGTPHRSAAPLTNSGDGLRLAEAVGARVRTFDFSNAAWAPVSLVSRRDGSVGRFPHLIDRAKPGLIAVTRDGRRFVNEAGSYHDFMRALFAAVPEGEPVEAWLICDHRFQRRYGLGMSRPAPLPLSPWQRNGYLKSGTTPDALAEACGIDPAGLAATLATYNHHAAHGEDPAFGRGEIPYQRGMGDSDQTPNPCVAPIARGPFHAVKVLPGSLGTFAGLATDEHGRVLGEDATPIPGLYAAGNDMASVMAGRYPGGGITLGPAMTFGYVTAHHAAGLALAATGPSLSSSPVGERSVG</sequence>
<evidence type="ECO:0000256" key="2">
    <source>
        <dbReference type="ARBA" id="ARBA00022630"/>
    </source>
</evidence>
<reference evidence="6 7" key="1">
    <citation type="submission" date="2018-01" db="EMBL/GenBank/DDBJ databases">
        <title>Halomonas endophytica sp. nov., isolated from storage liquid in the stems of Populus euphratica.</title>
        <authorList>
            <person name="Chen C."/>
        </authorList>
    </citation>
    <scope>NUCLEOTIDE SEQUENCE [LARGE SCALE GENOMIC DNA]</scope>
    <source>
        <strain evidence="6 7">DSM 26881</strain>
    </source>
</reference>
<keyword evidence="3" id="KW-0274">FAD</keyword>
<keyword evidence="4" id="KW-0560">Oxidoreductase</keyword>
<dbReference type="PANTHER" id="PTHR43400:SF10">
    <property type="entry name" value="3-OXOSTEROID 1-DEHYDROGENASE"/>
    <property type="match status" value="1"/>
</dbReference>
<name>A0A2N7TH48_9GAMM</name>
<dbReference type="NCBIfam" id="NF004789">
    <property type="entry name" value="PRK06134.1"/>
    <property type="match status" value="1"/>
</dbReference>
<feature type="domain" description="FAD-dependent oxidoreductase 2 FAD-binding" evidence="5">
    <location>
        <begin position="16"/>
        <end position="554"/>
    </location>
</feature>
<keyword evidence="2" id="KW-0285">Flavoprotein</keyword>
<dbReference type="PANTHER" id="PTHR43400">
    <property type="entry name" value="FUMARATE REDUCTASE"/>
    <property type="match status" value="1"/>
</dbReference>
<dbReference type="SUPFAM" id="SSF51905">
    <property type="entry name" value="FAD/NAD(P)-binding domain"/>
    <property type="match status" value="1"/>
</dbReference>
<evidence type="ECO:0000259" key="5">
    <source>
        <dbReference type="Pfam" id="PF00890"/>
    </source>
</evidence>
<evidence type="ECO:0000256" key="4">
    <source>
        <dbReference type="ARBA" id="ARBA00023002"/>
    </source>
</evidence>
<proteinExistence type="predicted"/>
<dbReference type="InterPro" id="IPR036188">
    <property type="entry name" value="FAD/NAD-bd_sf"/>
</dbReference>
<dbReference type="InterPro" id="IPR003953">
    <property type="entry name" value="FAD-dep_OxRdtase_2_FAD-bd"/>
</dbReference>
<comment type="cofactor">
    <cofactor evidence="1">
        <name>FAD</name>
        <dbReference type="ChEBI" id="CHEBI:57692"/>
    </cofactor>
</comment>
<accession>A0A2N7TH48</accession>
<dbReference type="Proteomes" id="UP000235346">
    <property type="component" value="Unassembled WGS sequence"/>
</dbReference>